<gene>
    <name evidence="9" type="ORF">SAMN05444714_2583</name>
</gene>
<dbReference type="OrthoDB" id="9783652at2"/>
<feature type="transmembrane region" description="Helical" evidence="8">
    <location>
        <begin position="140"/>
        <end position="160"/>
    </location>
</feature>
<evidence type="ECO:0000256" key="8">
    <source>
        <dbReference type="SAM" id="Phobius"/>
    </source>
</evidence>
<feature type="transmembrane region" description="Helical" evidence="8">
    <location>
        <begin position="333"/>
        <end position="355"/>
    </location>
</feature>
<feature type="transmembrane region" description="Helical" evidence="8">
    <location>
        <begin position="222"/>
        <end position="242"/>
    </location>
</feature>
<dbReference type="Pfam" id="PF00953">
    <property type="entry name" value="Glycos_transf_4"/>
    <property type="match status" value="1"/>
</dbReference>
<organism evidence="9 10">
    <name type="scientific">Yoonia litorea</name>
    <dbReference type="NCBI Taxonomy" id="1123755"/>
    <lineage>
        <taxon>Bacteria</taxon>
        <taxon>Pseudomonadati</taxon>
        <taxon>Pseudomonadota</taxon>
        <taxon>Alphaproteobacteria</taxon>
        <taxon>Rhodobacterales</taxon>
        <taxon>Paracoccaceae</taxon>
        <taxon>Yoonia</taxon>
    </lineage>
</organism>
<dbReference type="AlphaFoldDB" id="A0A1I6MXH3"/>
<feature type="transmembrane region" description="Helical" evidence="8">
    <location>
        <begin position="307"/>
        <end position="327"/>
    </location>
</feature>
<dbReference type="Proteomes" id="UP000198926">
    <property type="component" value="Unassembled WGS sequence"/>
</dbReference>
<feature type="transmembrane region" description="Helical" evidence="8">
    <location>
        <begin position="248"/>
        <end position="266"/>
    </location>
</feature>
<feature type="transmembrane region" description="Helical" evidence="8">
    <location>
        <begin position="12"/>
        <end position="29"/>
    </location>
</feature>
<dbReference type="STRING" id="1123755.SAMN05444714_2583"/>
<keyword evidence="2" id="KW-1003">Cell membrane</keyword>
<dbReference type="GO" id="GO:0009103">
    <property type="term" value="P:lipopolysaccharide biosynthetic process"/>
    <property type="evidence" value="ECO:0007669"/>
    <property type="project" value="TreeGrafter"/>
</dbReference>
<keyword evidence="5 8" id="KW-1133">Transmembrane helix</keyword>
<name>A0A1I6MXH3_9RHOB</name>
<evidence type="ECO:0000256" key="1">
    <source>
        <dbReference type="ARBA" id="ARBA00004651"/>
    </source>
</evidence>
<proteinExistence type="predicted"/>
<dbReference type="RefSeq" id="WP_090209159.1">
    <property type="nucleotide sequence ID" value="NZ_FOZM01000002.1"/>
</dbReference>
<sequence>MQKIIADYGATISGTVLLAFGLCLVLVLLKHRIPRLMGRPADIKAVQSAHNRLTPRVGGIAIFGAFALTLAYLAPLDVPYIGILAAAFFLFAVGLAEDLGFDVSPRKRIAAAGVASLVAIMLLGQWLLRTDIPFLDPLLAFWPVGVALTLLLTVGIANGFNLIDGVNGLAALAGVVAAVSLAKIASKVGYMPISYLSLVLAASLIGFLLLNYPFGLIFLGDAGAYTIGFVLSWFGIALLAVAPEVSPWAVLLLFFWPVADTLLAIYRRVRRKGDAMAPDRLHVHQMVMRALEICWIGRKRRHISNPLTTLVLAPFVIAPPLVGVLMWDDSFRAFLSVIAFCTLFATSYTLAGAFIRRFRRQMGLGR</sequence>
<dbReference type="GO" id="GO:0016780">
    <property type="term" value="F:phosphotransferase activity, for other substituted phosphate groups"/>
    <property type="evidence" value="ECO:0007669"/>
    <property type="project" value="InterPro"/>
</dbReference>
<keyword evidence="6 8" id="KW-0472">Membrane</keyword>
<evidence type="ECO:0000256" key="7">
    <source>
        <dbReference type="PIRSR" id="PIRSR600715-1"/>
    </source>
</evidence>
<dbReference type="CDD" id="cd06912">
    <property type="entry name" value="GT_MraY_like"/>
    <property type="match status" value="1"/>
</dbReference>
<keyword evidence="4 8" id="KW-0812">Transmembrane</keyword>
<feature type="binding site" evidence="7">
    <location>
        <position position="161"/>
    </location>
    <ligand>
        <name>Mg(2+)</name>
        <dbReference type="ChEBI" id="CHEBI:18420"/>
    </ligand>
</feature>
<dbReference type="GO" id="GO:0046872">
    <property type="term" value="F:metal ion binding"/>
    <property type="evidence" value="ECO:0007669"/>
    <property type="project" value="UniProtKB-KW"/>
</dbReference>
<dbReference type="InterPro" id="IPR000715">
    <property type="entry name" value="Glycosyl_transferase_4"/>
</dbReference>
<evidence type="ECO:0000256" key="5">
    <source>
        <dbReference type="ARBA" id="ARBA00022989"/>
    </source>
</evidence>
<feature type="transmembrane region" description="Helical" evidence="8">
    <location>
        <begin position="109"/>
        <end position="128"/>
    </location>
</feature>
<feature type="transmembrane region" description="Helical" evidence="8">
    <location>
        <begin position="167"/>
        <end position="186"/>
    </location>
</feature>
<reference evidence="9 10" key="1">
    <citation type="submission" date="2016-10" db="EMBL/GenBank/DDBJ databases">
        <authorList>
            <person name="de Groot N.N."/>
        </authorList>
    </citation>
    <scope>NUCLEOTIDE SEQUENCE [LARGE SCALE GENOMIC DNA]</scope>
    <source>
        <strain evidence="9 10">DSM 29433</strain>
    </source>
</reference>
<keyword evidence="3 9" id="KW-0808">Transferase</keyword>
<feature type="transmembrane region" description="Helical" evidence="8">
    <location>
        <begin position="57"/>
        <end position="74"/>
    </location>
</feature>
<comment type="cofactor">
    <cofactor evidence="7">
        <name>Mg(2+)</name>
        <dbReference type="ChEBI" id="CHEBI:18420"/>
    </cofactor>
</comment>
<comment type="subcellular location">
    <subcellularLocation>
        <location evidence="1">Cell membrane</location>
        <topology evidence="1">Multi-pass membrane protein</topology>
    </subcellularLocation>
</comment>
<keyword evidence="10" id="KW-1185">Reference proteome</keyword>
<evidence type="ECO:0000256" key="3">
    <source>
        <dbReference type="ARBA" id="ARBA00022679"/>
    </source>
</evidence>
<keyword evidence="7" id="KW-0460">Magnesium</keyword>
<dbReference type="PANTHER" id="PTHR22926:SF3">
    <property type="entry name" value="UNDECAPRENYL-PHOSPHATE ALPHA-N-ACETYLGLUCOSAMINYL 1-PHOSPHATE TRANSFERASE"/>
    <property type="match status" value="1"/>
</dbReference>
<dbReference type="GO" id="GO:0005886">
    <property type="term" value="C:plasma membrane"/>
    <property type="evidence" value="ECO:0007669"/>
    <property type="project" value="UniProtKB-SubCell"/>
</dbReference>
<dbReference type="GO" id="GO:0071555">
    <property type="term" value="P:cell wall organization"/>
    <property type="evidence" value="ECO:0007669"/>
    <property type="project" value="TreeGrafter"/>
</dbReference>
<keyword evidence="7" id="KW-0479">Metal-binding</keyword>
<feature type="binding site" evidence="7">
    <location>
        <position position="221"/>
    </location>
    <ligand>
        <name>Mg(2+)</name>
        <dbReference type="ChEBI" id="CHEBI:18420"/>
    </ligand>
</feature>
<evidence type="ECO:0000313" key="9">
    <source>
        <dbReference type="EMBL" id="SFS20321.1"/>
    </source>
</evidence>
<evidence type="ECO:0000313" key="10">
    <source>
        <dbReference type="Proteomes" id="UP000198926"/>
    </source>
</evidence>
<protein>
    <submittedName>
        <fullName evidence="9">UDP-N-acetylmuramyl pentapeptide phosphotransferase/UDP-N-acetylglucosamine-1-phosphate transferase</fullName>
    </submittedName>
</protein>
<evidence type="ECO:0000256" key="4">
    <source>
        <dbReference type="ARBA" id="ARBA00022692"/>
    </source>
</evidence>
<evidence type="ECO:0000256" key="2">
    <source>
        <dbReference type="ARBA" id="ARBA00022475"/>
    </source>
</evidence>
<accession>A0A1I6MXH3</accession>
<feature type="transmembrane region" description="Helical" evidence="8">
    <location>
        <begin position="80"/>
        <end position="97"/>
    </location>
</feature>
<dbReference type="PANTHER" id="PTHR22926">
    <property type="entry name" value="PHOSPHO-N-ACETYLMURAMOYL-PENTAPEPTIDE-TRANSFERASE"/>
    <property type="match status" value="1"/>
</dbReference>
<feature type="transmembrane region" description="Helical" evidence="8">
    <location>
        <begin position="192"/>
        <end position="210"/>
    </location>
</feature>
<dbReference type="EMBL" id="FOZM01000002">
    <property type="protein sequence ID" value="SFS20321.1"/>
    <property type="molecule type" value="Genomic_DNA"/>
</dbReference>
<dbReference type="GO" id="GO:0044038">
    <property type="term" value="P:cell wall macromolecule biosynthetic process"/>
    <property type="evidence" value="ECO:0007669"/>
    <property type="project" value="TreeGrafter"/>
</dbReference>
<evidence type="ECO:0000256" key="6">
    <source>
        <dbReference type="ARBA" id="ARBA00023136"/>
    </source>
</evidence>